<keyword evidence="1 2" id="KW-0238">DNA-binding</keyword>
<dbReference type="PANTHER" id="PTHR43479:SF11">
    <property type="entry name" value="ACREF_ENVCD OPERON REPRESSOR-RELATED"/>
    <property type="match status" value="1"/>
</dbReference>
<evidence type="ECO:0000256" key="1">
    <source>
        <dbReference type="ARBA" id="ARBA00023125"/>
    </source>
</evidence>
<keyword evidence="5" id="KW-1185">Reference proteome</keyword>
<dbReference type="PROSITE" id="PS50977">
    <property type="entry name" value="HTH_TETR_2"/>
    <property type="match status" value="1"/>
</dbReference>
<dbReference type="InterPro" id="IPR050624">
    <property type="entry name" value="HTH-type_Tx_Regulator"/>
</dbReference>
<dbReference type="PANTHER" id="PTHR43479">
    <property type="entry name" value="ACREF/ENVCD OPERON REPRESSOR-RELATED"/>
    <property type="match status" value="1"/>
</dbReference>
<accession>A0ABX0U415</accession>
<evidence type="ECO:0000313" key="4">
    <source>
        <dbReference type="EMBL" id="NIJ23493.1"/>
    </source>
</evidence>
<gene>
    <name evidence="4" type="ORF">FHT01_001035</name>
</gene>
<evidence type="ECO:0000313" key="5">
    <source>
        <dbReference type="Proteomes" id="UP000788153"/>
    </source>
</evidence>
<protein>
    <submittedName>
        <fullName evidence="4">AcrR family transcriptional regulator</fullName>
    </submittedName>
</protein>
<name>A0ABX0U415_9SPHN</name>
<comment type="caution">
    <text evidence="4">The sequence shown here is derived from an EMBL/GenBank/DDBJ whole genome shotgun (WGS) entry which is preliminary data.</text>
</comment>
<dbReference type="Pfam" id="PF00440">
    <property type="entry name" value="TetR_N"/>
    <property type="match status" value="1"/>
</dbReference>
<dbReference type="Gene3D" id="1.10.357.10">
    <property type="entry name" value="Tetracycline Repressor, domain 2"/>
    <property type="match status" value="1"/>
</dbReference>
<evidence type="ECO:0000259" key="3">
    <source>
        <dbReference type="PROSITE" id="PS50977"/>
    </source>
</evidence>
<dbReference type="RefSeq" id="WP_166745436.1">
    <property type="nucleotide sequence ID" value="NZ_BAAAEV010000001.1"/>
</dbReference>
<evidence type="ECO:0000256" key="2">
    <source>
        <dbReference type="PROSITE-ProRule" id="PRU00335"/>
    </source>
</evidence>
<organism evidence="4 5">
    <name type="scientific">Sphingomonas japonica</name>
    <dbReference type="NCBI Taxonomy" id="511662"/>
    <lineage>
        <taxon>Bacteria</taxon>
        <taxon>Pseudomonadati</taxon>
        <taxon>Pseudomonadota</taxon>
        <taxon>Alphaproteobacteria</taxon>
        <taxon>Sphingomonadales</taxon>
        <taxon>Sphingomonadaceae</taxon>
        <taxon>Sphingomonas</taxon>
    </lineage>
</organism>
<dbReference type="InterPro" id="IPR001647">
    <property type="entry name" value="HTH_TetR"/>
</dbReference>
<reference evidence="4 5" key="1">
    <citation type="submission" date="2020-03" db="EMBL/GenBank/DDBJ databases">
        <title>Genomic Encyclopedia of Type Strains, Phase IV (KMG-IV): sequencing the most valuable type-strain genomes for metagenomic binning, comparative biology and taxonomic classification.</title>
        <authorList>
            <person name="Goeker M."/>
        </authorList>
    </citation>
    <scope>NUCLEOTIDE SEQUENCE [LARGE SCALE GENOMIC DNA]</scope>
    <source>
        <strain evidence="4 5">DSM 22753</strain>
    </source>
</reference>
<sequence>MAALTTLIGERRYDMIRVADITRYAGIGKSTFYDHFDSKDEVLLDAMQPILLALATAASGRAARGYVLGMVQHLWDRRAIGRPLMASSIAPRVQRDLAEAIRPHVERSGCPAGASIITATGIAAAQLAMLRSWLSGEAAATAGQMTDRLIDCSRLTSPGIVDRG</sequence>
<dbReference type="Proteomes" id="UP000788153">
    <property type="component" value="Unassembled WGS sequence"/>
</dbReference>
<feature type="DNA-binding region" description="H-T-H motif" evidence="2">
    <location>
        <begin position="17"/>
        <end position="36"/>
    </location>
</feature>
<feature type="domain" description="HTH tetR-type" evidence="3">
    <location>
        <begin position="1"/>
        <end position="54"/>
    </location>
</feature>
<dbReference type="EMBL" id="JAASQP010000001">
    <property type="protein sequence ID" value="NIJ23493.1"/>
    <property type="molecule type" value="Genomic_DNA"/>
</dbReference>
<dbReference type="SUPFAM" id="SSF46689">
    <property type="entry name" value="Homeodomain-like"/>
    <property type="match status" value="1"/>
</dbReference>
<dbReference type="InterPro" id="IPR009057">
    <property type="entry name" value="Homeodomain-like_sf"/>
</dbReference>
<proteinExistence type="predicted"/>